<keyword evidence="2" id="KW-0472">Membrane</keyword>
<dbReference type="RefSeq" id="XP_028864888.1">
    <property type="nucleotide sequence ID" value="XM_029009055.1"/>
</dbReference>
<feature type="transmembrane region" description="Helical" evidence="2">
    <location>
        <begin position="243"/>
        <end position="263"/>
    </location>
</feature>
<keyword evidence="1" id="KW-0175">Coiled coil</keyword>
<dbReference type="GeneID" id="39872415"/>
<protein>
    <recommendedName>
        <fullName evidence="5">t-SNARE coiled-coil homology domain-containing protein</fullName>
    </recommendedName>
</protein>
<feature type="coiled-coil region" evidence="1">
    <location>
        <begin position="102"/>
        <end position="129"/>
    </location>
</feature>
<keyword evidence="2" id="KW-1133">Transmembrane helix</keyword>
<organism evidence="3 4">
    <name type="scientific">Babesia ovata</name>
    <dbReference type="NCBI Taxonomy" id="189622"/>
    <lineage>
        <taxon>Eukaryota</taxon>
        <taxon>Sar</taxon>
        <taxon>Alveolata</taxon>
        <taxon>Apicomplexa</taxon>
        <taxon>Aconoidasida</taxon>
        <taxon>Piroplasmida</taxon>
        <taxon>Babesiidae</taxon>
        <taxon>Babesia</taxon>
    </lineage>
</organism>
<proteinExistence type="predicted"/>
<dbReference type="AlphaFoldDB" id="A0A2H6K6N5"/>
<evidence type="ECO:0000313" key="3">
    <source>
        <dbReference type="EMBL" id="GBE58645.1"/>
    </source>
</evidence>
<dbReference type="OrthoDB" id="361164at2759"/>
<keyword evidence="4" id="KW-1185">Reference proteome</keyword>
<reference evidence="3 4" key="1">
    <citation type="journal article" date="2017" name="BMC Genomics">
        <title>Whole-genome assembly of Babesia ovata and comparative genomics between closely related pathogens.</title>
        <authorList>
            <person name="Yamagishi J."/>
            <person name="Asada M."/>
            <person name="Hakimi H."/>
            <person name="Tanaka T.Q."/>
            <person name="Sugimoto C."/>
            <person name="Kawazu S."/>
        </authorList>
    </citation>
    <scope>NUCLEOTIDE SEQUENCE [LARGE SCALE GENOMIC DNA]</scope>
    <source>
        <strain evidence="3 4">Miyake</strain>
    </source>
</reference>
<gene>
    <name evidence="3" type="ORF">BOVATA_001380</name>
</gene>
<dbReference type="VEuPathDB" id="PiroplasmaDB:BOVATA_001380"/>
<dbReference type="Proteomes" id="UP000236319">
    <property type="component" value="Unassembled WGS sequence"/>
</dbReference>
<evidence type="ECO:0000256" key="2">
    <source>
        <dbReference type="SAM" id="Phobius"/>
    </source>
</evidence>
<sequence length="269" mass="31008">MIGAASEASLNPPDPQQDLATGKANLSNLDFNAQVQLILQHNAAITADIRERDQIKRDKSAHPLAQIKVTARIDARVEQVRIDLDILHNIYERITASRRHRKKYTDEELRQFEDTIQNLEEQCSTYDSNKYRRVTTVKRRINMDFTAPTESEPMTEQEQLKARESIQRWRTRDEHFDQQLQEIGEAVERIGEVAVVIGERANEQVLNAIATMEHVEGATEDVTSVSQQIKTVLKKQRTVECSIRVTLIFTFLVVMCLFIYALIRYLKSL</sequence>
<dbReference type="EMBL" id="BDSA01000001">
    <property type="protein sequence ID" value="GBE58645.1"/>
    <property type="molecule type" value="Genomic_DNA"/>
</dbReference>
<keyword evidence="2" id="KW-0812">Transmembrane</keyword>
<evidence type="ECO:0008006" key="5">
    <source>
        <dbReference type="Google" id="ProtNLM"/>
    </source>
</evidence>
<evidence type="ECO:0000313" key="4">
    <source>
        <dbReference type="Proteomes" id="UP000236319"/>
    </source>
</evidence>
<evidence type="ECO:0000256" key="1">
    <source>
        <dbReference type="SAM" id="Coils"/>
    </source>
</evidence>
<name>A0A2H6K6N5_9APIC</name>
<accession>A0A2H6K6N5</accession>
<comment type="caution">
    <text evidence="3">The sequence shown here is derived from an EMBL/GenBank/DDBJ whole genome shotgun (WGS) entry which is preliminary data.</text>
</comment>